<evidence type="ECO:0008006" key="3">
    <source>
        <dbReference type="Google" id="ProtNLM"/>
    </source>
</evidence>
<dbReference type="EMBL" id="LWBP01000214">
    <property type="protein sequence ID" value="OQP52513.1"/>
    <property type="molecule type" value="Genomic_DNA"/>
</dbReference>
<name>A0A1V9F267_9BACT</name>
<gene>
    <name evidence="1" type="ORF">A4R26_28865</name>
</gene>
<dbReference type="AlphaFoldDB" id="A0A1V9F267"/>
<organism evidence="1 2">
    <name type="scientific">Niastella populi</name>
    <dbReference type="NCBI Taxonomy" id="550983"/>
    <lineage>
        <taxon>Bacteria</taxon>
        <taxon>Pseudomonadati</taxon>
        <taxon>Bacteroidota</taxon>
        <taxon>Chitinophagia</taxon>
        <taxon>Chitinophagales</taxon>
        <taxon>Chitinophagaceae</taxon>
        <taxon>Niastella</taxon>
    </lineage>
</organism>
<dbReference type="RefSeq" id="WP_081169792.1">
    <property type="nucleotide sequence ID" value="NZ_LWBP01000214.1"/>
</dbReference>
<dbReference type="Proteomes" id="UP000192276">
    <property type="component" value="Unassembled WGS sequence"/>
</dbReference>
<sequence>MGGDGRYSSLNRFTAKDAIGLSLNYFGNDYTALNGTPFPGYSGYLSTSFRRLYNGNMSSSSVYQRKFDGEPGGPLIFYNYKYNQLNRLTGQDAYNGYNSTTNSWAELTVMGENLKERISYDANGNIQKHLRKSITGTAAHMDSLRYYYYGGTIKLKRITDSVPTNGYTHADGFIIDIDGQPDNNYVYDAIGNLIKDSTEKITAIKWNVYGKITEITRIPTAQVPVAFTG</sequence>
<comment type="caution">
    <text evidence="1">The sequence shown here is derived from an EMBL/GenBank/DDBJ whole genome shotgun (WGS) entry which is preliminary data.</text>
</comment>
<evidence type="ECO:0000313" key="2">
    <source>
        <dbReference type="Proteomes" id="UP000192276"/>
    </source>
</evidence>
<reference evidence="2" key="1">
    <citation type="submission" date="2016-04" db="EMBL/GenBank/DDBJ databases">
        <authorList>
            <person name="Chen L."/>
            <person name="Zhuang W."/>
            <person name="Wang G."/>
        </authorList>
    </citation>
    <scope>NUCLEOTIDE SEQUENCE [LARGE SCALE GENOMIC DNA]</scope>
    <source>
        <strain evidence="2">208</strain>
    </source>
</reference>
<keyword evidence="2" id="KW-1185">Reference proteome</keyword>
<dbReference type="OrthoDB" id="678175at2"/>
<proteinExistence type="predicted"/>
<evidence type="ECO:0000313" key="1">
    <source>
        <dbReference type="EMBL" id="OQP52513.1"/>
    </source>
</evidence>
<accession>A0A1V9F267</accession>
<dbReference type="Gene3D" id="2.180.10.10">
    <property type="entry name" value="RHS repeat-associated core"/>
    <property type="match status" value="1"/>
</dbReference>
<protein>
    <recommendedName>
        <fullName evidence="3">Type IV secretion protein Rhs</fullName>
    </recommendedName>
</protein>